<dbReference type="InterPro" id="IPR027791">
    <property type="entry name" value="Galactosyl_T_C"/>
</dbReference>
<reference evidence="5" key="1">
    <citation type="submission" date="2018-03" db="EMBL/GenBank/DDBJ databases">
        <title>Gramella fulva sp. nov., isolated from a dry surface of tidal flat.</title>
        <authorList>
            <person name="Hwang S.H."/>
            <person name="Hwang W.M."/>
            <person name="Kang K."/>
            <person name="Ahn T.-Y."/>
        </authorList>
    </citation>
    <scope>NUCLEOTIDE SEQUENCE [LARGE SCALE GENOMIC DNA]</scope>
    <source>
        <strain evidence="5">SH35</strain>
    </source>
</reference>
<keyword evidence="5" id="KW-1185">Reference proteome</keyword>
<dbReference type="PANTHER" id="PTHR43685">
    <property type="entry name" value="GLYCOSYLTRANSFERASE"/>
    <property type="match status" value="1"/>
</dbReference>
<protein>
    <submittedName>
        <fullName evidence="4">Glycosyl transferase family 2</fullName>
    </submittedName>
</protein>
<proteinExistence type="predicted"/>
<dbReference type="GO" id="GO:0016740">
    <property type="term" value="F:transferase activity"/>
    <property type="evidence" value="ECO:0007669"/>
    <property type="project" value="UniProtKB-KW"/>
</dbReference>
<dbReference type="Proteomes" id="UP000241507">
    <property type="component" value="Chromosome"/>
</dbReference>
<evidence type="ECO:0000259" key="3">
    <source>
        <dbReference type="Pfam" id="PF02709"/>
    </source>
</evidence>
<sequence>MQSKEKVSIIIPCYNDHLYIVRAVESAVAQTWPVKEIILIDDGSNEQTKIKLRSLKKKIDKLISQANEGVSAARNRGIEAASGEYILVLDSDDYFEPDFCKMALDAFRQDEEIKLVTCYSNWFDEKSSKLFRPLGGKVKDALFKNIAMGSSMFRKRNWEEVGGYDEKMLKGFEDWEFYIRLLKSGGQAYVIQKVLFNYRNKANSRNKKANMEKYAIKEYIYNKHADLYKEHFSFFIHEWLKTDKKREAFKQQVMNSLDYKVGNKILKPLRLIGLFKKNRD</sequence>
<gene>
    <name evidence="4" type="ORF">C7S20_00320</name>
</gene>
<dbReference type="EMBL" id="CP028136">
    <property type="protein sequence ID" value="AVR43839.1"/>
    <property type="molecule type" value="Genomic_DNA"/>
</dbReference>
<dbReference type="Pfam" id="PF00535">
    <property type="entry name" value="Glycos_transf_2"/>
    <property type="match status" value="1"/>
</dbReference>
<dbReference type="Pfam" id="PF02709">
    <property type="entry name" value="Glyco_transf_7C"/>
    <property type="match status" value="1"/>
</dbReference>
<dbReference type="RefSeq" id="WP_107010626.1">
    <property type="nucleotide sequence ID" value="NZ_CP028136.1"/>
</dbReference>
<dbReference type="SUPFAM" id="SSF53448">
    <property type="entry name" value="Nucleotide-diphospho-sugar transferases"/>
    <property type="match status" value="1"/>
</dbReference>
<evidence type="ECO:0000256" key="1">
    <source>
        <dbReference type="ARBA" id="ARBA00022679"/>
    </source>
</evidence>
<evidence type="ECO:0000313" key="5">
    <source>
        <dbReference type="Proteomes" id="UP000241507"/>
    </source>
</evidence>
<dbReference type="KEGG" id="grs:C7S20_00320"/>
<dbReference type="Gene3D" id="3.90.550.10">
    <property type="entry name" value="Spore Coat Polysaccharide Biosynthesis Protein SpsA, Chain A"/>
    <property type="match status" value="1"/>
</dbReference>
<dbReference type="InterPro" id="IPR001173">
    <property type="entry name" value="Glyco_trans_2-like"/>
</dbReference>
<dbReference type="InterPro" id="IPR050834">
    <property type="entry name" value="Glycosyltransf_2"/>
</dbReference>
<dbReference type="PANTHER" id="PTHR43685:SF2">
    <property type="entry name" value="GLYCOSYLTRANSFERASE 2-LIKE DOMAIN-CONTAINING PROTEIN"/>
    <property type="match status" value="1"/>
</dbReference>
<name>A0A2R3Z0Q4_9FLAO</name>
<dbReference type="AlphaFoldDB" id="A0A2R3Z0Q4"/>
<accession>A0A2R3Z0Q4</accession>
<keyword evidence="1 4" id="KW-0808">Transferase</keyword>
<feature type="domain" description="Galactosyltransferase C-terminal" evidence="3">
    <location>
        <begin position="146"/>
        <end position="192"/>
    </location>
</feature>
<organism evidence="4 5">
    <name type="scientific">Christiangramia fulva</name>
    <dbReference type="NCBI Taxonomy" id="2126553"/>
    <lineage>
        <taxon>Bacteria</taxon>
        <taxon>Pseudomonadati</taxon>
        <taxon>Bacteroidota</taxon>
        <taxon>Flavobacteriia</taxon>
        <taxon>Flavobacteriales</taxon>
        <taxon>Flavobacteriaceae</taxon>
        <taxon>Christiangramia</taxon>
    </lineage>
</organism>
<dbReference type="OrthoDB" id="597270at2"/>
<evidence type="ECO:0000313" key="4">
    <source>
        <dbReference type="EMBL" id="AVR43839.1"/>
    </source>
</evidence>
<evidence type="ECO:0000259" key="2">
    <source>
        <dbReference type="Pfam" id="PF00535"/>
    </source>
</evidence>
<feature type="domain" description="Glycosyltransferase 2-like" evidence="2">
    <location>
        <begin position="8"/>
        <end position="113"/>
    </location>
</feature>
<dbReference type="CDD" id="cd00761">
    <property type="entry name" value="Glyco_tranf_GTA_type"/>
    <property type="match status" value="1"/>
</dbReference>
<dbReference type="InterPro" id="IPR029044">
    <property type="entry name" value="Nucleotide-diphossugar_trans"/>
</dbReference>